<comment type="caution">
    <text evidence="1">The sequence shown here is derived from an EMBL/GenBank/DDBJ whole genome shotgun (WGS) entry which is preliminary data.</text>
</comment>
<sequence>MDTKSQRPKRDSVLPTLNTAIEALDRADKTSTLKSAKAAFGFVSALLTGIRDSSAKKINYVELGLACADVCRALDRGMHGRQTDQFSLSVFEAIEQLTTTVTAIKEDFDRLGERSTMSRTFHAKEDKETIVVWKSDLNRILHVFNTELAINTHAAVLKTQNIASEIHRTVVEHQDSVAENSNKVCDRDRQFIQRLTDDDSISGESPPPPPRACFGRGELIEKIVSFAESLTPIALIGAGGIGKTSVALIALHHDCIKEWFGENRRFIRCDQFLTSSTHFLSRLSKAIGAGIENPEDLTPLRPVLSSKEMFIVLDNAELILDPKGVDGQEIYRFVEELSQFSNICLVITSRITTIPPNCETIDVPTLSTGAAHDTFYNIYKHGEQSESAKNILKELDFHPLSVTLLATVAHQNRWDNSQLVGAWEKHQTGMLQTEHKTSLATTIELSLTSPMFKELGPDARGLLGVVAFYPQGVDENNFDWLFPNLPNASYVFDKFCILSLTYRSNGFITMLAPLRDHLRPKDPMTSALLCATKERYFARLSVELDPSLPGFEEGRWIMSEDVNIKHLLDVFISLNPGSNEIWNVCISFMDHLWWYKLRQTVLKAKIEGLPETHRFKPGCLFSLVLLSRLLQEKAERRENNKVSNKRWEVAKSARQKTFDSHLPDAGNYTEETLLLSHALRLGREWGDDIFVAIMLRNLSNANVMLGRYEEGVHQAREALGIFERLGETLDRARCLSALARLLQADGQLNAAEEAIVQSIGLLPEKGEEYMVCASHHALSEVYRFKREREKAVHHYKVALEISSTFDWQPSLFGIHLSLAVFFLDEDGFDDAQVHVERAKSYTPDNAYYLGRAALLQAQIWYRQHMLEGAESEALRAQEIFEKLGNPKYLEESRGLLRKIEEATESLSPSSKSDSNGGLPETICAPLTC</sequence>
<evidence type="ECO:0000313" key="2">
    <source>
        <dbReference type="Proteomes" id="UP000736335"/>
    </source>
</evidence>
<dbReference type="AlphaFoldDB" id="A0A9P6HUR2"/>
<dbReference type="PANTHER" id="PTHR47691">
    <property type="entry name" value="REGULATOR-RELATED"/>
    <property type="match status" value="1"/>
</dbReference>
<dbReference type="CDD" id="cd21037">
    <property type="entry name" value="MLKL_NTD"/>
    <property type="match status" value="1"/>
</dbReference>
<dbReference type="InterPro" id="IPR019734">
    <property type="entry name" value="TPR_rpt"/>
</dbReference>
<dbReference type="InterPro" id="IPR011990">
    <property type="entry name" value="TPR-like_helical_dom_sf"/>
</dbReference>
<dbReference type="Gene3D" id="3.40.50.300">
    <property type="entry name" value="P-loop containing nucleotide triphosphate hydrolases"/>
    <property type="match status" value="1"/>
</dbReference>
<accession>A0A9P6HUR2</accession>
<evidence type="ECO:0008006" key="3">
    <source>
        <dbReference type="Google" id="ProtNLM"/>
    </source>
</evidence>
<dbReference type="PANTHER" id="PTHR47691:SF3">
    <property type="entry name" value="HTH-TYPE TRANSCRIPTIONAL REGULATOR RV0890C-RELATED"/>
    <property type="match status" value="1"/>
</dbReference>
<dbReference type="InterPro" id="IPR059179">
    <property type="entry name" value="MLKL-like_MCAfunc"/>
</dbReference>
<dbReference type="Gene3D" id="1.25.40.10">
    <property type="entry name" value="Tetratricopeptide repeat domain"/>
    <property type="match status" value="2"/>
</dbReference>
<keyword evidence="2" id="KW-1185">Reference proteome</keyword>
<protein>
    <recommendedName>
        <fullName evidence="3">NB-ARC domain-containing protein</fullName>
    </recommendedName>
</protein>
<dbReference type="Proteomes" id="UP000736335">
    <property type="component" value="Unassembled WGS sequence"/>
</dbReference>
<dbReference type="SUPFAM" id="SSF48452">
    <property type="entry name" value="TPR-like"/>
    <property type="match status" value="1"/>
</dbReference>
<dbReference type="SUPFAM" id="SSF52540">
    <property type="entry name" value="P-loop containing nucleoside triphosphate hydrolases"/>
    <property type="match status" value="1"/>
</dbReference>
<reference evidence="1" key="1">
    <citation type="journal article" date="2020" name="Nat. Commun.">
        <title>Large-scale genome sequencing of mycorrhizal fungi provides insights into the early evolution of symbiotic traits.</title>
        <authorList>
            <person name="Miyauchi S."/>
            <person name="Kiss E."/>
            <person name="Kuo A."/>
            <person name="Drula E."/>
            <person name="Kohler A."/>
            <person name="Sanchez-Garcia M."/>
            <person name="Morin E."/>
            <person name="Andreopoulos B."/>
            <person name="Barry K.W."/>
            <person name="Bonito G."/>
            <person name="Buee M."/>
            <person name="Carver A."/>
            <person name="Chen C."/>
            <person name="Cichocki N."/>
            <person name="Clum A."/>
            <person name="Culley D."/>
            <person name="Crous P.W."/>
            <person name="Fauchery L."/>
            <person name="Girlanda M."/>
            <person name="Hayes R.D."/>
            <person name="Keri Z."/>
            <person name="LaButti K."/>
            <person name="Lipzen A."/>
            <person name="Lombard V."/>
            <person name="Magnuson J."/>
            <person name="Maillard F."/>
            <person name="Murat C."/>
            <person name="Nolan M."/>
            <person name="Ohm R.A."/>
            <person name="Pangilinan J."/>
            <person name="Pereira M.F."/>
            <person name="Perotto S."/>
            <person name="Peter M."/>
            <person name="Pfister S."/>
            <person name="Riley R."/>
            <person name="Sitrit Y."/>
            <person name="Stielow J.B."/>
            <person name="Szollosi G."/>
            <person name="Zifcakova L."/>
            <person name="Stursova M."/>
            <person name="Spatafora J.W."/>
            <person name="Tedersoo L."/>
            <person name="Vaario L.M."/>
            <person name="Yamada A."/>
            <person name="Yan M."/>
            <person name="Wang P."/>
            <person name="Xu J."/>
            <person name="Bruns T."/>
            <person name="Baldrian P."/>
            <person name="Vilgalys R."/>
            <person name="Dunand C."/>
            <person name="Henrissat B."/>
            <person name="Grigoriev I.V."/>
            <person name="Hibbett D."/>
            <person name="Nagy L.G."/>
            <person name="Martin F.M."/>
        </authorList>
    </citation>
    <scope>NUCLEOTIDE SEQUENCE</scope>
    <source>
        <strain evidence="1">UH-Tt-Lm1</strain>
    </source>
</reference>
<gene>
    <name evidence="1" type="ORF">BJ322DRAFT_1103895</name>
</gene>
<reference evidence="1" key="2">
    <citation type="submission" date="2020-11" db="EMBL/GenBank/DDBJ databases">
        <authorList>
            <consortium name="DOE Joint Genome Institute"/>
            <person name="Kuo A."/>
            <person name="Miyauchi S."/>
            <person name="Kiss E."/>
            <person name="Drula E."/>
            <person name="Kohler A."/>
            <person name="Sanchez-Garcia M."/>
            <person name="Andreopoulos B."/>
            <person name="Barry K.W."/>
            <person name="Bonito G."/>
            <person name="Buee M."/>
            <person name="Carver A."/>
            <person name="Chen C."/>
            <person name="Cichocki N."/>
            <person name="Clum A."/>
            <person name="Culley D."/>
            <person name="Crous P.W."/>
            <person name="Fauchery L."/>
            <person name="Girlanda M."/>
            <person name="Hayes R."/>
            <person name="Keri Z."/>
            <person name="Labutti K."/>
            <person name="Lipzen A."/>
            <person name="Lombard V."/>
            <person name="Magnuson J."/>
            <person name="Maillard F."/>
            <person name="Morin E."/>
            <person name="Murat C."/>
            <person name="Nolan M."/>
            <person name="Ohm R."/>
            <person name="Pangilinan J."/>
            <person name="Pereira M."/>
            <person name="Perotto S."/>
            <person name="Peter M."/>
            <person name="Riley R."/>
            <person name="Sitrit Y."/>
            <person name="Stielow B."/>
            <person name="Szollosi G."/>
            <person name="Zifcakova L."/>
            <person name="Stursova M."/>
            <person name="Spatafora J.W."/>
            <person name="Tedersoo L."/>
            <person name="Vaario L.-M."/>
            <person name="Yamada A."/>
            <person name="Yan M."/>
            <person name="Wang P."/>
            <person name="Xu J."/>
            <person name="Bruns T."/>
            <person name="Baldrian P."/>
            <person name="Vilgalys R."/>
            <person name="Henrissat B."/>
            <person name="Grigoriev I.V."/>
            <person name="Hibbett D."/>
            <person name="Nagy L.G."/>
            <person name="Martin F.M."/>
        </authorList>
    </citation>
    <scope>NUCLEOTIDE SEQUENCE</scope>
    <source>
        <strain evidence="1">UH-Tt-Lm1</strain>
    </source>
</reference>
<dbReference type="SMART" id="SM00028">
    <property type="entry name" value="TPR"/>
    <property type="match status" value="5"/>
</dbReference>
<proteinExistence type="predicted"/>
<dbReference type="InterPro" id="IPR027417">
    <property type="entry name" value="P-loop_NTPase"/>
</dbReference>
<dbReference type="OrthoDB" id="1534087at2759"/>
<name>A0A9P6HUR2_9AGAM</name>
<organism evidence="1 2">
    <name type="scientific">Thelephora terrestris</name>
    <dbReference type="NCBI Taxonomy" id="56493"/>
    <lineage>
        <taxon>Eukaryota</taxon>
        <taxon>Fungi</taxon>
        <taxon>Dikarya</taxon>
        <taxon>Basidiomycota</taxon>
        <taxon>Agaricomycotina</taxon>
        <taxon>Agaricomycetes</taxon>
        <taxon>Thelephorales</taxon>
        <taxon>Thelephoraceae</taxon>
        <taxon>Thelephora</taxon>
    </lineage>
</organism>
<dbReference type="EMBL" id="WIUZ02000001">
    <property type="protein sequence ID" value="KAF9793512.1"/>
    <property type="molecule type" value="Genomic_DNA"/>
</dbReference>
<evidence type="ECO:0000313" key="1">
    <source>
        <dbReference type="EMBL" id="KAF9793512.1"/>
    </source>
</evidence>